<sequence>MTTKSSDTGLGLTIVKRMIENQGGTIALHDSSEKGTTFVISLPIGRKEE</sequence>
<proteinExistence type="predicted"/>
<dbReference type="GO" id="GO:0005524">
    <property type="term" value="F:ATP binding"/>
    <property type="evidence" value="ECO:0007669"/>
    <property type="project" value="UniProtKB-KW"/>
</dbReference>
<evidence type="ECO:0000313" key="10">
    <source>
        <dbReference type="Proteomes" id="UP000583699"/>
    </source>
</evidence>
<evidence type="ECO:0000256" key="6">
    <source>
        <dbReference type="ARBA" id="ARBA00022840"/>
    </source>
</evidence>
<reference evidence="9 10" key="1">
    <citation type="submission" date="2020-08" db="EMBL/GenBank/DDBJ databases">
        <title>Genomic Encyclopedia of Type Strains, Phase IV (KMG-IV): sequencing the most valuable type-strain genomes for metagenomic binning, comparative biology and taxonomic classification.</title>
        <authorList>
            <person name="Goeker M."/>
        </authorList>
    </citation>
    <scope>NUCLEOTIDE SEQUENCE [LARGE SCALE GENOMIC DNA]</scope>
    <source>
        <strain evidence="9 10">DSM 19169</strain>
    </source>
</reference>
<dbReference type="GO" id="GO:0004673">
    <property type="term" value="F:protein histidine kinase activity"/>
    <property type="evidence" value="ECO:0007669"/>
    <property type="project" value="UniProtKB-EC"/>
</dbReference>
<dbReference type="GO" id="GO:0000160">
    <property type="term" value="P:phosphorelay signal transduction system"/>
    <property type="evidence" value="ECO:0007669"/>
    <property type="project" value="UniProtKB-KW"/>
</dbReference>
<name>A0A7W8N8R5_9BACL</name>
<evidence type="ECO:0000256" key="3">
    <source>
        <dbReference type="ARBA" id="ARBA00022679"/>
    </source>
</evidence>
<dbReference type="InterPro" id="IPR004358">
    <property type="entry name" value="Sig_transdc_His_kin-like_C"/>
</dbReference>
<dbReference type="Pfam" id="PF02518">
    <property type="entry name" value="HATPase_c"/>
    <property type="match status" value="1"/>
</dbReference>
<keyword evidence="6" id="KW-0067">ATP-binding</keyword>
<keyword evidence="7" id="KW-0902">Two-component regulatory system</keyword>
<dbReference type="InterPro" id="IPR003594">
    <property type="entry name" value="HATPase_dom"/>
</dbReference>
<gene>
    <name evidence="9" type="ORF">HNR43_002574</name>
</gene>
<dbReference type="Proteomes" id="UP000583699">
    <property type="component" value="Unassembled WGS sequence"/>
</dbReference>
<comment type="catalytic activity">
    <reaction evidence="1">
        <text>ATP + protein L-histidine = ADP + protein N-phospho-L-histidine.</text>
        <dbReference type="EC" id="2.7.13.3"/>
    </reaction>
</comment>
<keyword evidence="10" id="KW-1185">Reference proteome</keyword>
<accession>A0A7W8N8R5</accession>
<dbReference type="PROSITE" id="PS50109">
    <property type="entry name" value="HIS_KIN"/>
    <property type="match status" value="1"/>
</dbReference>
<dbReference type="AlphaFoldDB" id="A0A7W8N8R5"/>
<evidence type="ECO:0000256" key="1">
    <source>
        <dbReference type="ARBA" id="ARBA00000085"/>
    </source>
</evidence>
<dbReference type="Gene3D" id="3.30.565.10">
    <property type="entry name" value="Histidine kinase-like ATPase, C-terminal domain"/>
    <property type="match status" value="1"/>
</dbReference>
<keyword evidence="3" id="KW-0808">Transferase</keyword>
<keyword evidence="4" id="KW-0547">Nucleotide-binding</keyword>
<evidence type="ECO:0000256" key="2">
    <source>
        <dbReference type="ARBA" id="ARBA00012438"/>
    </source>
</evidence>
<dbReference type="InterPro" id="IPR005467">
    <property type="entry name" value="His_kinase_dom"/>
</dbReference>
<keyword evidence="5 9" id="KW-0418">Kinase</keyword>
<dbReference type="SUPFAM" id="SSF55874">
    <property type="entry name" value="ATPase domain of HSP90 chaperone/DNA topoisomerase II/histidine kinase"/>
    <property type="match status" value="1"/>
</dbReference>
<evidence type="ECO:0000313" key="9">
    <source>
        <dbReference type="EMBL" id="MBB5356565.1"/>
    </source>
</evidence>
<protein>
    <recommendedName>
        <fullName evidence="2">histidine kinase</fullName>
        <ecNumber evidence="2">2.7.13.3</ecNumber>
    </recommendedName>
</protein>
<dbReference type="InterPro" id="IPR036890">
    <property type="entry name" value="HATPase_C_sf"/>
</dbReference>
<dbReference type="PRINTS" id="PR00344">
    <property type="entry name" value="BCTRLSENSOR"/>
</dbReference>
<evidence type="ECO:0000256" key="5">
    <source>
        <dbReference type="ARBA" id="ARBA00022777"/>
    </source>
</evidence>
<dbReference type="EMBL" id="JACHEQ010000017">
    <property type="protein sequence ID" value="MBB5356565.1"/>
    <property type="molecule type" value="Genomic_DNA"/>
</dbReference>
<feature type="domain" description="Histidine kinase" evidence="8">
    <location>
        <begin position="1"/>
        <end position="46"/>
    </location>
</feature>
<evidence type="ECO:0000259" key="8">
    <source>
        <dbReference type="PROSITE" id="PS50109"/>
    </source>
</evidence>
<evidence type="ECO:0000256" key="4">
    <source>
        <dbReference type="ARBA" id="ARBA00022741"/>
    </source>
</evidence>
<dbReference type="EC" id="2.7.13.3" evidence="2"/>
<comment type="caution">
    <text evidence="9">The sequence shown here is derived from an EMBL/GenBank/DDBJ whole genome shotgun (WGS) entry which is preliminary data.</text>
</comment>
<organism evidence="9 10">
    <name type="scientific">Anoxybacillus mongoliensis</name>
    <dbReference type="NCBI Taxonomy" id="452565"/>
    <lineage>
        <taxon>Bacteria</taxon>
        <taxon>Bacillati</taxon>
        <taxon>Bacillota</taxon>
        <taxon>Bacilli</taxon>
        <taxon>Bacillales</taxon>
        <taxon>Anoxybacillaceae</taxon>
        <taxon>Anoxybacillus</taxon>
    </lineage>
</organism>
<evidence type="ECO:0000256" key="7">
    <source>
        <dbReference type="ARBA" id="ARBA00023012"/>
    </source>
</evidence>